<dbReference type="EMBL" id="CP016174">
    <property type="protein sequence ID" value="ANN16268.1"/>
    <property type="molecule type" value="Genomic_DNA"/>
</dbReference>
<name>A0A193BVS2_AMYOR</name>
<dbReference type="RefSeq" id="WP_044851542.1">
    <property type="nucleotide sequence ID" value="NZ_CP016174.1"/>
</dbReference>
<accession>A0A193BVS2</accession>
<dbReference type="Proteomes" id="UP000093695">
    <property type="component" value="Chromosome"/>
</dbReference>
<dbReference type="STRING" id="31958.SD37_11830"/>
<keyword evidence="2" id="KW-1185">Reference proteome</keyword>
<gene>
    <name evidence="1" type="ORF">SD37_11830</name>
</gene>
<evidence type="ECO:0000313" key="1">
    <source>
        <dbReference type="EMBL" id="ANN16268.1"/>
    </source>
</evidence>
<dbReference type="AlphaFoldDB" id="A0A193BVS2"/>
<organism evidence="1 2">
    <name type="scientific">Amycolatopsis orientalis</name>
    <name type="common">Nocardia orientalis</name>
    <dbReference type="NCBI Taxonomy" id="31958"/>
    <lineage>
        <taxon>Bacteria</taxon>
        <taxon>Bacillati</taxon>
        <taxon>Actinomycetota</taxon>
        <taxon>Actinomycetes</taxon>
        <taxon>Pseudonocardiales</taxon>
        <taxon>Pseudonocardiaceae</taxon>
        <taxon>Amycolatopsis</taxon>
    </lineage>
</organism>
<proteinExistence type="predicted"/>
<dbReference type="KEGG" id="aori:SD37_11830"/>
<sequence>MTKHELGSYAHFLEEVAEGRVWLIGMAAGVGSAEILIGSGGINAPEFTKHRYIYRALDNEDVRLHNGKVVLCRPSAQERPR</sequence>
<protein>
    <submittedName>
        <fullName evidence="1">Uncharacterized protein</fullName>
    </submittedName>
</protein>
<evidence type="ECO:0000313" key="2">
    <source>
        <dbReference type="Proteomes" id="UP000093695"/>
    </source>
</evidence>
<reference evidence="1 2" key="1">
    <citation type="journal article" date="2015" name="Genome Announc.">
        <title>Draft Genome Sequence of Norvancomycin-Producing Strain Amycolatopsis orientalis CPCC200066.</title>
        <authorList>
            <person name="Lei X."/>
            <person name="Yuan F."/>
            <person name="Shi Y."/>
            <person name="Li X."/>
            <person name="Wang L."/>
            <person name="Hong B."/>
        </authorList>
    </citation>
    <scope>NUCLEOTIDE SEQUENCE [LARGE SCALE GENOMIC DNA]</scope>
    <source>
        <strain evidence="1 2">B-37</strain>
    </source>
</reference>